<evidence type="ECO:0000313" key="2">
    <source>
        <dbReference type="EMBL" id="TNV83940.1"/>
    </source>
</evidence>
<name>A0A8J8P0U2_HALGN</name>
<proteinExistence type="predicted"/>
<reference evidence="2" key="1">
    <citation type="submission" date="2019-06" db="EMBL/GenBank/DDBJ databases">
        <authorList>
            <person name="Zheng W."/>
        </authorList>
    </citation>
    <scope>NUCLEOTIDE SEQUENCE</scope>
    <source>
        <strain evidence="2">QDHG01</strain>
    </source>
</reference>
<dbReference type="PANTHER" id="PTHR31398">
    <property type="entry name" value="MEIOTIC NUCLEAR DIVISION PROTEIN 1 HOMOLOG"/>
    <property type="match status" value="1"/>
</dbReference>
<dbReference type="GO" id="GO:0005634">
    <property type="term" value="C:nucleus"/>
    <property type="evidence" value="ECO:0007669"/>
    <property type="project" value="TreeGrafter"/>
</dbReference>
<dbReference type="OrthoDB" id="290807at2759"/>
<keyword evidence="1" id="KW-0472">Membrane</keyword>
<protein>
    <submittedName>
        <fullName evidence="2">Uncharacterized protein</fullName>
    </submittedName>
</protein>
<evidence type="ECO:0000256" key="1">
    <source>
        <dbReference type="SAM" id="Phobius"/>
    </source>
</evidence>
<evidence type="ECO:0000313" key="3">
    <source>
        <dbReference type="Proteomes" id="UP000785679"/>
    </source>
</evidence>
<dbReference type="EMBL" id="RRYP01003296">
    <property type="protein sequence ID" value="TNV83940.1"/>
    <property type="molecule type" value="Genomic_DNA"/>
</dbReference>
<dbReference type="GO" id="GO:0007131">
    <property type="term" value="P:reciprocal meiotic recombination"/>
    <property type="evidence" value="ECO:0007669"/>
    <property type="project" value="TreeGrafter"/>
</dbReference>
<keyword evidence="1" id="KW-1133">Transmembrane helix</keyword>
<feature type="transmembrane region" description="Helical" evidence="1">
    <location>
        <begin position="69"/>
        <end position="91"/>
    </location>
</feature>
<gene>
    <name evidence="2" type="ORF">FGO68_gene12437</name>
</gene>
<dbReference type="AlphaFoldDB" id="A0A8J8P0U2"/>
<sequence>MQSKALYEEIFPKLPRSGSVLKRELKKSRKKKWWRGQRLKSKFKEFDIYGEQIGLTYKGESSFKTTPGAIVSCIVQLLMIAFTIYRLIIFVNKDDPSVSKQSFLRNLDGEDPLHPNEYGFNLAFGLGVPMDRSIGYYTANLVTFNYEFKEDGTRERKKYKKSMPLDYCGNSSFQGLNASQVSMYGIPGFQCINQSSLYLCGIQSLQVSEQFQICYRMSRSRCH</sequence>
<comment type="caution">
    <text evidence="2">The sequence shown here is derived from an EMBL/GenBank/DDBJ whole genome shotgun (WGS) entry which is preliminary data.</text>
</comment>
<organism evidence="2 3">
    <name type="scientific">Halteria grandinella</name>
    <dbReference type="NCBI Taxonomy" id="5974"/>
    <lineage>
        <taxon>Eukaryota</taxon>
        <taxon>Sar</taxon>
        <taxon>Alveolata</taxon>
        <taxon>Ciliophora</taxon>
        <taxon>Intramacronucleata</taxon>
        <taxon>Spirotrichea</taxon>
        <taxon>Stichotrichia</taxon>
        <taxon>Sporadotrichida</taxon>
        <taxon>Halteriidae</taxon>
        <taxon>Halteria</taxon>
    </lineage>
</organism>
<keyword evidence="3" id="KW-1185">Reference proteome</keyword>
<dbReference type="PANTHER" id="PTHR31398:SF0">
    <property type="entry name" value="MEIOTIC NUCLEAR DIVISION PROTEIN 1 HOMOLOG"/>
    <property type="match status" value="1"/>
</dbReference>
<keyword evidence="1" id="KW-0812">Transmembrane</keyword>
<dbReference type="Proteomes" id="UP000785679">
    <property type="component" value="Unassembled WGS sequence"/>
</dbReference>
<accession>A0A8J8P0U2</accession>